<dbReference type="Pfam" id="PF13639">
    <property type="entry name" value="zf-RING_2"/>
    <property type="match status" value="1"/>
</dbReference>
<evidence type="ECO:0000256" key="4">
    <source>
        <dbReference type="PROSITE-ProRule" id="PRU00175"/>
    </source>
</evidence>
<evidence type="ECO:0000256" key="2">
    <source>
        <dbReference type="ARBA" id="ARBA00022771"/>
    </source>
</evidence>
<dbReference type="OrthoDB" id="2849579at2759"/>
<evidence type="ECO:0000256" key="5">
    <source>
        <dbReference type="SAM" id="MobiDB-lite"/>
    </source>
</evidence>
<dbReference type="Proteomes" id="UP000799324">
    <property type="component" value="Unassembled WGS sequence"/>
</dbReference>
<keyword evidence="3" id="KW-0862">Zinc</keyword>
<name>A0A6A6TMY7_9PLEO</name>
<dbReference type="AlphaFoldDB" id="A0A6A6TMY7"/>
<keyword evidence="1" id="KW-0479">Metal-binding</keyword>
<protein>
    <recommendedName>
        <fullName evidence="6">RING-type domain-containing protein</fullName>
    </recommendedName>
</protein>
<evidence type="ECO:0000313" key="8">
    <source>
        <dbReference type="Proteomes" id="UP000799324"/>
    </source>
</evidence>
<reference evidence="7" key="1">
    <citation type="journal article" date="2020" name="Stud. Mycol.">
        <title>101 Dothideomycetes genomes: a test case for predicting lifestyles and emergence of pathogens.</title>
        <authorList>
            <person name="Haridas S."/>
            <person name="Albert R."/>
            <person name="Binder M."/>
            <person name="Bloem J."/>
            <person name="Labutti K."/>
            <person name="Salamov A."/>
            <person name="Andreopoulos B."/>
            <person name="Baker S."/>
            <person name="Barry K."/>
            <person name="Bills G."/>
            <person name="Bluhm B."/>
            <person name="Cannon C."/>
            <person name="Castanera R."/>
            <person name="Culley D."/>
            <person name="Daum C."/>
            <person name="Ezra D."/>
            <person name="Gonzalez J."/>
            <person name="Henrissat B."/>
            <person name="Kuo A."/>
            <person name="Liang C."/>
            <person name="Lipzen A."/>
            <person name="Lutzoni F."/>
            <person name="Magnuson J."/>
            <person name="Mondo S."/>
            <person name="Nolan M."/>
            <person name="Ohm R."/>
            <person name="Pangilinan J."/>
            <person name="Park H.-J."/>
            <person name="Ramirez L."/>
            <person name="Alfaro M."/>
            <person name="Sun H."/>
            <person name="Tritt A."/>
            <person name="Yoshinaga Y."/>
            <person name="Zwiers L.-H."/>
            <person name="Turgeon B."/>
            <person name="Goodwin S."/>
            <person name="Spatafora J."/>
            <person name="Crous P."/>
            <person name="Grigoriev I."/>
        </authorList>
    </citation>
    <scope>NUCLEOTIDE SEQUENCE</scope>
    <source>
        <strain evidence="7">CBS 122681</strain>
    </source>
</reference>
<dbReference type="PROSITE" id="PS50089">
    <property type="entry name" value="ZF_RING_2"/>
    <property type="match status" value="1"/>
</dbReference>
<feature type="region of interest" description="Disordered" evidence="5">
    <location>
        <begin position="84"/>
        <end position="118"/>
    </location>
</feature>
<dbReference type="GO" id="GO:0008270">
    <property type="term" value="F:zinc ion binding"/>
    <property type="evidence" value="ECO:0007669"/>
    <property type="project" value="UniProtKB-KW"/>
</dbReference>
<evidence type="ECO:0000256" key="3">
    <source>
        <dbReference type="ARBA" id="ARBA00022833"/>
    </source>
</evidence>
<dbReference type="PANTHER" id="PTHR45969">
    <property type="entry name" value="RING ZINC FINGER PROTEIN-RELATED"/>
    <property type="match status" value="1"/>
</dbReference>
<proteinExistence type="predicted"/>
<dbReference type="GO" id="GO:0016567">
    <property type="term" value="P:protein ubiquitination"/>
    <property type="evidence" value="ECO:0007669"/>
    <property type="project" value="TreeGrafter"/>
</dbReference>
<dbReference type="Gene3D" id="3.30.40.10">
    <property type="entry name" value="Zinc/RING finger domain, C3HC4 (zinc finger)"/>
    <property type="match status" value="1"/>
</dbReference>
<evidence type="ECO:0000313" key="7">
    <source>
        <dbReference type="EMBL" id="KAF2660826.1"/>
    </source>
</evidence>
<feature type="region of interest" description="Disordered" evidence="5">
    <location>
        <begin position="134"/>
        <end position="159"/>
    </location>
</feature>
<sequence>MANTPILPSKEAFIRNGLIRFDPTSTAATNCTICFEPFDDKHSPVQIAQCSHIFGGECLHAWLSAPAHTCPLCRAPLFKVDIPSDTDSEEDSWSDDDTSVDDPNDEYMSDDTDTESEADEEYYNMISARFEVEPEIEQQSASDNSRRSPRIASKHQEHENHKRALLALRNDIPTLVKDLWQVTWDILLDAEIKQKVIRNRVLRGAVVELHQENWPVDEVYRKLFQETLVQVARKMLQKHRQNDSLDADEHLGLFEDYVSLELTGFY</sequence>
<dbReference type="PANTHER" id="PTHR45969:SF69">
    <property type="entry name" value="FINGER DOMAIN PROTEIN, PUTATIVE (AFU_ORTHOLOGUE AFUA_3G12190)-RELATED"/>
    <property type="match status" value="1"/>
</dbReference>
<dbReference type="InterPro" id="IPR001841">
    <property type="entry name" value="Znf_RING"/>
</dbReference>
<dbReference type="GO" id="GO:0061630">
    <property type="term" value="F:ubiquitin protein ligase activity"/>
    <property type="evidence" value="ECO:0007669"/>
    <property type="project" value="TreeGrafter"/>
</dbReference>
<dbReference type="EMBL" id="MU004297">
    <property type="protein sequence ID" value="KAF2660826.1"/>
    <property type="molecule type" value="Genomic_DNA"/>
</dbReference>
<feature type="domain" description="RING-type" evidence="6">
    <location>
        <begin position="31"/>
        <end position="74"/>
    </location>
</feature>
<keyword evidence="8" id="KW-1185">Reference proteome</keyword>
<evidence type="ECO:0000256" key="1">
    <source>
        <dbReference type="ARBA" id="ARBA00022723"/>
    </source>
</evidence>
<evidence type="ECO:0000259" key="6">
    <source>
        <dbReference type="PROSITE" id="PS50089"/>
    </source>
</evidence>
<dbReference type="SUPFAM" id="SSF57850">
    <property type="entry name" value="RING/U-box"/>
    <property type="match status" value="1"/>
</dbReference>
<accession>A0A6A6TMY7</accession>
<keyword evidence="2 4" id="KW-0863">Zinc-finger</keyword>
<organism evidence="7 8">
    <name type="scientific">Lophiostoma macrostomum CBS 122681</name>
    <dbReference type="NCBI Taxonomy" id="1314788"/>
    <lineage>
        <taxon>Eukaryota</taxon>
        <taxon>Fungi</taxon>
        <taxon>Dikarya</taxon>
        <taxon>Ascomycota</taxon>
        <taxon>Pezizomycotina</taxon>
        <taxon>Dothideomycetes</taxon>
        <taxon>Pleosporomycetidae</taxon>
        <taxon>Pleosporales</taxon>
        <taxon>Lophiostomataceae</taxon>
        <taxon>Lophiostoma</taxon>
    </lineage>
</organism>
<gene>
    <name evidence="7" type="ORF">K491DRAFT_754340</name>
</gene>
<dbReference type="InterPro" id="IPR013083">
    <property type="entry name" value="Znf_RING/FYVE/PHD"/>
</dbReference>